<accession>A0A0F9HVM8</accession>
<gene>
    <name evidence="1" type="ORF">LCGC14_2017410</name>
</gene>
<reference evidence="1" key="1">
    <citation type="journal article" date="2015" name="Nature">
        <title>Complex archaea that bridge the gap between prokaryotes and eukaryotes.</title>
        <authorList>
            <person name="Spang A."/>
            <person name="Saw J.H."/>
            <person name="Jorgensen S.L."/>
            <person name="Zaremba-Niedzwiedzka K."/>
            <person name="Martijn J."/>
            <person name="Lind A.E."/>
            <person name="van Eijk R."/>
            <person name="Schleper C."/>
            <person name="Guy L."/>
            <person name="Ettema T.J."/>
        </authorList>
    </citation>
    <scope>NUCLEOTIDE SEQUENCE</scope>
</reference>
<name>A0A0F9HVM8_9ZZZZ</name>
<organism evidence="1">
    <name type="scientific">marine sediment metagenome</name>
    <dbReference type="NCBI Taxonomy" id="412755"/>
    <lineage>
        <taxon>unclassified sequences</taxon>
        <taxon>metagenomes</taxon>
        <taxon>ecological metagenomes</taxon>
    </lineage>
</organism>
<proteinExistence type="predicted"/>
<evidence type="ECO:0000313" key="1">
    <source>
        <dbReference type="EMBL" id="KKL79182.1"/>
    </source>
</evidence>
<dbReference type="EMBL" id="LAZR01023241">
    <property type="protein sequence ID" value="KKL79182.1"/>
    <property type="molecule type" value="Genomic_DNA"/>
</dbReference>
<dbReference type="AlphaFoldDB" id="A0A0F9HVM8"/>
<comment type="caution">
    <text evidence="1">The sequence shown here is derived from an EMBL/GenBank/DDBJ whole genome shotgun (WGS) entry which is preliminary data.</text>
</comment>
<protein>
    <submittedName>
        <fullName evidence="1">Uncharacterized protein</fullName>
    </submittedName>
</protein>
<sequence length="116" mass="12538">MTTTQITPVNFATAATDNAAALSASVISAGTSSLRVKRCVFTKVRRDQTFGRVQAKVLITIQYHPSLPPRTETLLTSVPFSVTDGKGSLRARLIRDAVNLAVLMHRADRRSQSLAA</sequence>